<protein>
    <submittedName>
        <fullName evidence="1">Uncharacterized protein</fullName>
    </submittedName>
</protein>
<dbReference type="Proteomes" id="UP000613030">
    <property type="component" value="Unassembled WGS sequence"/>
</dbReference>
<gene>
    <name evidence="1" type="ORF">JI741_24075</name>
</gene>
<sequence length="68" mass="7965">MQARFVEFIQDVLITLHQNIRDLKERRGFADAEELTHIEAKLLAYQEMLSILQSSADEFNIPRDELGF</sequence>
<accession>A0ABS1KYK1</accession>
<keyword evidence="2" id="KW-1185">Reference proteome</keyword>
<name>A0ABS1KYK1_9BACT</name>
<proteinExistence type="predicted"/>
<dbReference type="RefSeq" id="WP_202013986.1">
    <property type="nucleotide sequence ID" value="NZ_JAERRB010000010.1"/>
</dbReference>
<evidence type="ECO:0000313" key="1">
    <source>
        <dbReference type="EMBL" id="MBL0744332.1"/>
    </source>
</evidence>
<organism evidence="1 2">
    <name type="scientific">Chryseolinea lacunae</name>
    <dbReference type="NCBI Taxonomy" id="2801331"/>
    <lineage>
        <taxon>Bacteria</taxon>
        <taxon>Pseudomonadati</taxon>
        <taxon>Bacteroidota</taxon>
        <taxon>Cytophagia</taxon>
        <taxon>Cytophagales</taxon>
        <taxon>Fulvivirgaceae</taxon>
        <taxon>Chryseolinea</taxon>
    </lineage>
</organism>
<dbReference type="EMBL" id="JAERRB010000010">
    <property type="protein sequence ID" value="MBL0744332.1"/>
    <property type="molecule type" value="Genomic_DNA"/>
</dbReference>
<reference evidence="1 2" key="1">
    <citation type="submission" date="2021-01" db="EMBL/GenBank/DDBJ databases">
        <title>Chryseolinea sp. Jin1 Genome sequencing and assembly.</title>
        <authorList>
            <person name="Kim I."/>
        </authorList>
    </citation>
    <scope>NUCLEOTIDE SEQUENCE [LARGE SCALE GENOMIC DNA]</scope>
    <source>
        <strain evidence="1 2">Jin1</strain>
    </source>
</reference>
<evidence type="ECO:0000313" key="2">
    <source>
        <dbReference type="Proteomes" id="UP000613030"/>
    </source>
</evidence>
<comment type="caution">
    <text evidence="1">The sequence shown here is derived from an EMBL/GenBank/DDBJ whole genome shotgun (WGS) entry which is preliminary data.</text>
</comment>